<dbReference type="RefSeq" id="WP_277900273.1">
    <property type="nucleotide sequence ID" value="NZ_JAPMUA010000004.1"/>
</dbReference>
<gene>
    <name evidence="2" type="ORF">OSR52_11745</name>
</gene>
<evidence type="ECO:0000256" key="1">
    <source>
        <dbReference type="SAM" id="SignalP"/>
    </source>
</evidence>
<evidence type="ECO:0000313" key="3">
    <source>
        <dbReference type="Proteomes" id="UP001153642"/>
    </source>
</evidence>
<organism evidence="2 3">
    <name type="scientific">Galbibacter pacificus</name>
    <dbReference type="NCBI Taxonomy" id="2996052"/>
    <lineage>
        <taxon>Bacteria</taxon>
        <taxon>Pseudomonadati</taxon>
        <taxon>Bacteroidota</taxon>
        <taxon>Flavobacteriia</taxon>
        <taxon>Flavobacteriales</taxon>
        <taxon>Flavobacteriaceae</taxon>
        <taxon>Galbibacter</taxon>
    </lineage>
</organism>
<feature type="signal peptide" evidence="1">
    <location>
        <begin position="1"/>
        <end position="19"/>
    </location>
</feature>
<feature type="chain" id="PRO_5047491888" description="Beta-lactamase-inhibitor-like PepSY-like domain-containing protein" evidence="1">
    <location>
        <begin position="20"/>
        <end position="100"/>
    </location>
</feature>
<name>A0ABT6FTG3_9FLAO</name>
<dbReference type="Proteomes" id="UP001153642">
    <property type="component" value="Unassembled WGS sequence"/>
</dbReference>
<proteinExistence type="predicted"/>
<dbReference type="EMBL" id="JAPMUA010000004">
    <property type="protein sequence ID" value="MDG3586540.1"/>
    <property type="molecule type" value="Genomic_DNA"/>
</dbReference>
<keyword evidence="1" id="KW-0732">Signal</keyword>
<evidence type="ECO:0000313" key="2">
    <source>
        <dbReference type="EMBL" id="MDG3586540.1"/>
    </source>
</evidence>
<sequence length="100" mass="10951">MKKLVLVSALTLGSFASFAATPVIFHDGIAEDIYMVQEEYQEIEVAEVPQAITDALAADFPGAEISKAYKNEASEYKLEVTVGEETSTLYANESGEWIQK</sequence>
<keyword evidence="3" id="KW-1185">Reference proteome</keyword>
<accession>A0ABT6FTG3</accession>
<comment type="caution">
    <text evidence="2">The sequence shown here is derived from an EMBL/GenBank/DDBJ whole genome shotgun (WGS) entry which is preliminary data.</text>
</comment>
<protein>
    <recommendedName>
        <fullName evidence="4">Beta-lactamase-inhibitor-like PepSY-like domain-containing protein</fullName>
    </recommendedName>
</protein>
<reference evidence="2" key="1">
    <citation type="submission" date="2022-11" db="EMBL/GenBank/DDBJ databases">
        <title>High-quality draft genome sequence of Galbibacter sp. strain CMA-7.</title>
        <authorList>
            <person name="Wei L."/>
            <person name="Dong C."/>
            <person name="Shao Z."/>
        </authorList>
    </citation>
    <scope>NUCLEOTIDE SEQUENCE</scope>
    <source>
        <strain evidence="2">CMA-7</strain>
    </source>
</reference>
<evidence type="ECO:0008006" key="4">
    <source>
        <dbReference type="Google" id="ProtNLM"/>
    </source>
</evidence>
<dbReference type="Gene3D" id="3.10.450.360">
    <property type="match status" value="1"/>
</dbReference>
<dbReference type="SUPFAM" id="SSF160574">
    <property type="entry name" value="BT0923-like"/>
    <property type="match status" value="1"/>
</dbReference>